<proteinExistence type="inferred from homology"/>
<feature type="region of interest" description="Disordered" evidence="3">
    <location>
        <begin position="253"/>
        <end position="274"/>
    </location>
</feature>
<evidence type="ECO:0000256" key="3">
    <source>
        <dbReference type="SAM" id="MobiDB-lite"/>
    </source>
</evidence>
<accession>A0A4Y4CN35</accession>
<dbReference type="SUPFAM" id="SSF56954">
    <property type="entry name" value="Outer membrane efflux proteins (OEP)"/>
    <property type="match status" value="1"/>
</dbReference>
<evidence type="ECO:0000313" key="5">
    <source>
        <dbReference type="Proteomes" id="UP000318422"/>
    </source>
</evidence>
<dbReference type="RefSeq" id="WP_170182877.1">
    <property type="nucleotide sequence ID" value="NZ_BJNV01000006.1"/>
</dbReference>
<dbReference type="GO" id="GO:0015562">
    <property type="term" value="F:efflux transmembrane transporter activity"/>
    <property type="evidence" value="ECO:0007669"/>
    <property type="project" value="InterPro"/>
</dbReference>
<feature type="signal peptide" evidence="2">
    <location>
        <begin position="1"/>
        <end position="26"/>
    </location>
</feature>
<reference evidence="4 5" key="1">
    <citation type="submission" date="2019-06" db="EMBL/GenBank/DDBJ databases">
        <title>Whole genome shotgun sequence of Zoogloea ramigera NBRC 15342.</title>
        <authorList>
            <person name="Hosoyama A."/>
            <person name="Uohara A."/>
            <person name="Ohji S."/>
            <person name="Ichikawa N."/>
        </authorList>
    </citation>
    <scope>NUCLEOTIDE SEQUENCE [LARGE SCALE GENOMIC DNA]</scope>
    <source>
        <strain evidence="4 5">NBRC 15342</strain>
    </source>
</reference>
<dbReference type="Gene3D" id="2.20.200.10">
    <property type="entry name" value="Outer membrane efflux proteins (OEP)"/>
    <property type="match status" value="1"/>
</dbReference>
<organism evidence="4 5">
    <name type="scientific">Zoogloea ramigera</name>
    <dbReference type="NCBI Taxonomy" id="350"/>
    <lineage>
        <taxon>Bacteria</taxon>
        <taxon>Pseudomonadati</taxon>
        <taxon>Pseudomonadota</taxon>
        <taxon>Betaproteobacteria</taxon>
        <taxon>Rhodocyclales</taxon>
        <taxon>Zoogloeaceae</taxon>
        <taxon>Zoogloea</taxon>
    </lineage>
</organism>
<dbReference type="Pfam" id="PF02321">
    <property type="entry name" value="OEP"/>
    <property type="match status" value="2"/>
</dbReference>
<dbReference type="EMBL" id="BJNV01000006">
    <property type="protein sequence ID" value="GEC94371.1"/>
    <property type="molecule type" value="Genomic_DNA"/>
</dbReference>
<dbReference type="InterPro" id="IPR010131">
    <property type="entry name" value="MdtP/NodT-like"/>
</dbReference>
<dbReference type="PANTHER" id="PTHR30203:SF32">
    <property type="entry name" value="CATION EFFLUX SYSTEM PROTEIN CUSC"/>
    <property type="match status" value="1"/>
</dbReference>
<dbReference type="InterPro" id="IPR003423">
    <property type="entry name" value="OMP_efflux"/>
</dbReference>
<sequence length="466" mass="49815">MKPVSSTPRFSATLLACVAAGLAACAGPGAPPQGELPQTYALAPEAAAQRPASWDALFADPHLRALITSALAHNRDLRVAVARVAEARATYDIQEAAGRPAIDLGAAGTRSRTPADLSVTGRDKIGGNYRAGANLVTYEIDFWGRVKSLNDAALNQFLATDEARQAFELGLVAQLANAYLLARELDERIVLARMALATREESFRIMRRRAEVGSSSDLELRQVESLLLNTRGELAALERQRAQNDALLAQLTGHAPTPEAPPAPLAEQGLEGPLPPGLPAELLTRRPDLRAAEKRLTASQASIRAARAAFLPNITLTGFGGSSSAELDGLFRGGASTWSFTPALRLPLFDGGRNRANLSLAEARRLVAVADYEASIQAAFREVADALAARHWLAAQVREQQALVATESDRARLATLRFERGVSSYLDVLDAQRALFTAEQALVQLRRAHMASTVNLYKALGGGAPR</sequence>
<dbReference type="NCBIfam" id="TIGR01845">
    <property type="entry name" value="outer_NodT"/>
    <property type="match status" value="1"/>
</dbReference>
<gene>
    <name evidence="4" type="ORF">ZRA01_04440</name>
</gene>
<keyword evidence="2" id="KW-0564">Palmitate</keyword>
<dbReference type="Gene3D" id="1.20.1600.10">
    <property type="entry name" value="Outer membrane efflux proteins (OEP)"/>
    <property type="match status" value="1"/>
</dbReference>
<dbReference type="AlphaFoldDB" id="A0A4Y4CN35"/>
<protein>
    <submittedName>
        <fullName evidence="4">Outer membrane efflux protein</fullName>
    </submittedName>
</protein>
<name>A0A4Y4CN35_ZOORA</name>
<comment type="similarity">
    <text evidence="1 2">Belongs to the outer membrane factor (OMF) (TC 1.B.17) family.</text>
</comment>
<comment type="caution">
    <text evidence="4">The sequence shown here is derived from an EMBL/GenBank/DDBJ whole genome shotgun (WGS) entry which is preliminary data.</text>
</comment>
<evidence type="ECO:0000256" key="1">
    <source>
        <dbReference type="ARBA" id="ARBA00007613"/>
    </source>
</evidence>
<keyword evidence="2" id="KW-0472">Membrane</keyword>
<dbReference type="PROSITE" id="PS51257">
    <property type="entry name" value="PROKAR_LIPOPROTEIN"/>
    <property type="match status" value="1"/>
</dbReference>
<keyword evidence="2" id="KW-0812">Transmembrane</keyword>
<dbReference type="PANTHER" id="PTHR30203">
    <property type="entry name" value="OUTER MEMBRANE CATION EFFLUX PROTEIN"/>
    <property type="match status" value="1"/>
</dbReference>
<evidence type="ECO:0000256" key="2">
    <source>
        <dbReference type="RuleBase" id="RU362097"/>
    </source>
</evidence>
<dbReference type="Proteomes" id="UP000318422">
    <property type="component" value="Unassembled WGS sequence"/>
</dbReference>
<keyword evidence="2" id="KW-1134">Transmembrane beta strand</keyword>
<dbReference type="GO" id="GO:0005886">
    <property type="term" value="C:plasma membrane"/>
    <property type="evidence" value="ECO:0007669"/>
    <property type="project" value="UniProtKB-SubCell"/>
</dbReference>
<comment type="subcellular location">
    <subcellularLocation>
        <location evidence="2">Cell membrane</location>
        <topology evidence="2">Lipid-anchor</topology>
    </subcellularLocation>
</comment>
<evidence type="ECO:0000313" key="4">
    <source>
        <dbReference type="EMBL" id="GEC94371.1"/>
    </source>
</evidence>
<feature type="chain" id="PRO_5021465190" evidence="2">
    <location>
        <begin position="27"/>
        <end position="466"/>
    </location>
</feature>
<keyword evidence="5" id="KW-1185">Reference proteome</keyword>
<keyword evidence="2" id="KW-0732">Signal</keyword>
<keyword evidence="2" id="KW-0449">Lipoprotein</keyword>